<accession>A0A2M7QDK6</accession>
<proteinExistence type="predicted"/>
<reference evidence="2" key="1">
    <citation type="submission" date="2017-09" db="EMBL/GenBank/DDBJ databases">
        <title>Depth-based differentiation of microbial function through sediment-hosted aquifers and enrichment of novel symbionts in the deep terrestrial subsurface.</title>
        <authorList>
            <person name="Probst A.J."/>
            <person name="Ladd B."/>
            <person name="Jarett J.K."/>
            <person name="Geller-Mcgrath D.E."/>
            <person name="Sieber C.M.K."/>
            <person name="Emerson J.B."/>
            <person name="Anantharaman K."/>
            <person name="Thomas B.C."/>
            <person name="Malmstrom R."/>
            <person name="Stieglmeier M."/>
            <person name="Klingl A."/>
            <person name="Woyke T."/>
            <person name="Ryan C.M."/>
            <person name="Banfield J.F."/>
        </authorList>
    </citation>
    <scope>NUCLEOTIDE SEQUENCE [LARGE SCALE GENOMIC DNA]</scope>
</reference>
<gene>
    <name evidence="1" type="ORF">COY90_01450</name>
</gene>
<name>A0A2M7QDK6_9BACT</name>
<protein>
    <submittedName>
        <fullName evidence="1">Uncharacterized protein</fullName>
    </submittedName>
</protein>
<dbReference type="EMBL" id="PFLF01000036">
    <property type="protein sequence ID" value="PIY69306.1"/>
    <property type="molecule type" value="Genomic_DNA"/>
</dbReference>
<evidence type="ECO:0000313" key="2">
    <source>
        <dbReference type="Proteomes" id="UP000230108"/>
    </source>
</evidence>
<evidence type="ECO:0000313" key="1">
    <source>
        <dbReference type="EMBL" id="PIY69306.1"/>
    </source>
</evidence>
<comment type="caution">
    <text evidence="1">The sequence shown here is derived from an EMBL/GenBank/DDBJ whole genome shotgun (WGS) entry which is preliminary data.</text>
</comment>
<organism evidence="1 2">
    <name type="scientific">Candidatus Roizmanbacteria bacterium CG_4_10_14_0_8_um_filter_39_9</name>
    <dbReference type="NCBI Taxonomy" id="1974829"/>
    <lineage>
        <taxon>Bacteria</taxon>
        <taxon>Candidatus Roizmaniibacteriota</taxon>
    </lineage>
</organism>
<dbReference type="AlphaFoldDB" id="A0A2M7QDK6"/>
<sequence>MAETGRRTTMENIPGRGEPKMIQIGHGQSADIFLDLTKRPSVCYKIPYQWPDDKAIQVKSAHTYLRDCGFPVLPHFEVAWGGEFYEMTDLTNGLTNLVVSAPDVSRVEKREGRDWFSEWHNVKPRNEKEFLHELDHILQLCVDYRVGINDVGLFLVATPEGKLKTIIADYEDGILHHRVHVPYITKDVEDQKQKIMNYFNGVVKLFFPSLHTPKFSI</sequence>
<dbReference type="Proteomes" id="UP000230108">
    <property type="component" value="Unassembled WGS sequence"/>
</dbReference>